<keyword evidence="2" id="KW-1185">Reference proteome</keyword>
<sequence>MESATSWDSTGRYVLAAAAVAWPVVATGQALAIVQAVPQRSLAKSAIGQAAPVLVATVLADLAPVGIGPADLALVTVQVDPALVGIGPADPALATVQVDLAAVGTGPADPALVTAPTDPTGLLVAATDQADQIAPADRTGPTDRIAPEMGGGTMAASTTVQDGQIVQGGTTYTTVGRGRDVLVTAWATGSTDTRAATLAGTIGETMFE</sequence>
<proteinExistence type="predicted"/>
<comment type="caution">
    <text evidence="1">The sequence shown here is derived from an EMBL/GenBank/DDBJ whole genome shotgun (WGS) entry which is preliminary data.</text>
</comment>
<dbReference type="RefSeq" id="WP_252853646.1">
    <property type="nucleotide sequence ID" value="NZ_JAMXLR010000055.1"/>
</dbReference>
<dbReference type="EMBL" id="JAMXLR010000055">
    <property type="protein sequence ID" value="MCO6045534.1"/>
    <property type="molecule type" value="Genomic_DNA"/>
</dbReference>
<reference evidence="1" key="1">
    <citation type="submission" date="2022-06" db="EMBL/GenBank/DDBJ databases">
        <title>Aeoliella straminimaris, a novel planctomycete from sediments.</title>
        <authorList>
            <person name="Vitorino I.R."/>
            <person name="Lage O.M."/>
        </authorList>
    </citation>
    <scope>NUCLEOTIDE SEQUENCE</scope>
    <source>
        <strain evidence="1">ICT_H6.2</strain>
    </source>
</reference>
<evidence type="ECO:0000313" key="1">
    <source>
        <dbReference type="EMBL" id="MCO6045534.1"/>
    </source>
</evidence>
<name>A0A9X2FBM6_9BACT</name>
<dbReference type="Proteomes" id="UP001155241">
    <property type="component" value="Unassembled WGS sequence"/>
</dbReference>
<accession>A0A9X2FBM6</accession>
<evidence type="ECO:0000313" key="2">
    <source>
        <dbReference type="Proteomes" id="UP001155241"/>
    </source>
</evidence>
<gene>
    <name evidence="1" type="ORF">NG895_16605</name>
</gene>
<protein>
    <submittedName>
        <fullName evidence="1">Uncharacterized protein</fullName>
    </submittedName>
</protein>
<organism evidence="1 2">
    <name type="scientific">Aeoliella straminimaris</name>
    <dbReference type="NCBI Taxonomy" id="2954799"/>
    <lineage>
        <taxon>Bacteria</taxon>
        <taxon>Pseudomonadati</taxon>
        <taxon>Planctomycetota</taxon>
        <taxon>Planctomycetia</taxon>
        <taxon>Pirellulales</taxon>
        <taxon>Lacipirellulaceae</taxon>
        <taxon>Aeoliella</taxon>
    </lineage>
</organism>
<dbReference type="AlphaFoldDB" id="A0A9X2FBM6"/>